<evidence type="ECO:0000313" key="2">
    <source>
        <dbReference type="EMBL" id="CAG5074491.1"/>
    </source>
</evidence>
<dbReference type="Proteomes" id="UP000679725">
    <property type="component" value="Unassembled WGS sequence"/>
</dbReference>
<dbReference type="PROSITE" id="PS50846">
    <property type="entry name" value="HMA_2"/>
    <property type="match status" value="1"/>
</dbReference>
<dbReference type="Pfam" id="PF00403">
    <property type="entry name" value="HMA"/>
    <property type="match status" value="1"/>
</dbReference>
<accession>A0ABM8UXU6</accession>
<gene>
    <name evidence="2" type="ORF">DYBT9623_05178</name>
</gene>
<dbReference type="InterPro" id="IPR036163">
    <property type="entry name" value="HMA_dom_sf"/>
</dbReference>
<reference evidence="2 3" key="1">
    <citation type="submission" date="2021-04" db="EMBL/GenBank/DDBJ databases">
        <authorList>
            <person name="Rodrigo-Torres L."/>
            <person name="Arahal R. D."/>
            <person name="Lucena T."/>
        </authorList>
    </citation>
    <scope>NUCLEOTIDE SEQUENCE [LARGE SCALE GENOMIC DNA]</scope>
    <source>
        <strain evidence="2 3">CECT 9623</strain>
    </source>
</reference>
<dbReference type="SUPFAM" id="SSF55008">
    <property type="entry name" value="HMA, heavy metal-associated domain"/>
    <property type="match status" value="1"/>
</dbReference>
<proteinExistence type="predicted"/>
<keyword evidence="3" id="KW-1185">Reference proteome</keyword>
<dbReference type="InterPro" id="IPR006121">
    <property type="entry name" value="HMA_dom"/>
</dbReference>
<protein>
    <recommendedName>
        <fullName evidence="1">HMA domain-containing protein</fullName>
    </recommendedName>
</protein>
<dbReference type="Gene3D" id="3.30.70.100">
    <property type="match status" value="1"/>
</dbReference>
<evidence type="ECO:0000313" key="3">
    <source>
        <dbReference type="Proteomes" id="UP000679725"/>
    </source>
</evidence>
<evidence type="ECO:0000259" key="1">
    <source>
        <dbReference type="PROSITE" id="PS50846"/>
    </source>
</evidence>
<organism evidence="2 3">
    <name type="scientific">Dyadobacter linearis</name>
    <dbReference type="NCBI Taxonomy" id="2823330"/>
    <lineage>
        <taxon>Bacteria</taxon>
        <taxon>Pseudomonadati</taxon>
        <taxon>Bacteroidota</taxon>
        <taxon>Cytophagia</taxon>
        <taxon>Cytophagales</taxon>
        <taxon>Spirosomataceae</taxon>
        <taxon>Dyadobacter</taxon>
    </lineage>
</organism>
<dbReference type="EMBL" id="CAJRAU010000011">
    <property type="protein sequence ID" value="CAG5074491.1"/>
    <property type="molecule type" value="Genomic_DNA"/>
</dbReference>
<dbReference type="RefSeq" id="WP_215236417.1">
    <property type="nucleotide sequence ID" value="NZ_CAJRAU010000011.1"/>
</dbReference>
<comment type="caution">
    <text evidence="2">The sequence shown here is derived from an EMBL/GenBank/DDBJ whole genome shotgun (WGS) entry which is preliminary data.</text>
</comment>
<feature type="domain" description="HMA" evidence="1">
    <location>
        <begin position="1"/>
        <end position="51"/>
    </location>
</feature>
<name>A0ABM8UXU6_9BACT</name>
<dbReference type="CDD" id="cd00371">
    <property type="entry name" value="HMA"/>
    <property type="match status" value="1"/>
</dbReference>
<sequence length="115" mass="12929">MSVEIALKRYPGVKSVLVNLVHDIVLIEADTSQIKREELAKAVEKLGYSVSATEVQQYKSDEDLFMLIKQRGTIGMVVSIIDLLVDPLNLFGLPAQSRSWFILAKWRLCLGLLLK</sequence>